<dbReference type="Gene3D" id="3.40.50.720">
    <property type="entry name" value="NAD(P)-binding Rossmann-like Domain"/>
    <property type="match status" value="1"/>
</dbReference>
<dbReference type="Pfam" id="PF01370">
    <property type="entry name" value="Epimerase"/>
    <property type="match status" value="1"/>
</dbReference>
<evidence type="ECO:0000313" key="2">
    <source>
        <dbReference type="EMBL" id="CAB4802659.1"/>
    </source>
</evidence>
<organism evidence="2">
    <name type="scientific">freshwater metagenome</name>
    <dbReference type="NCBI Taxonomy" id="449393"/>
    <lineage>
        <taxon>unclassified sequences</taxon>
        <taxon>metagenomes</taxon>
        <taxon>ecological metagenomes</taxon>
    </lineage>
</organism>
<dbReference type="PANTHER" id="PTHR48079:SF6">
    <property type="entry name" value="NAD(P)-BINDING DOMAIN-CONTAINING PROTEIN-RELATED"/>
    <property type="match status" value="1"/>
</dbReference>
<dbReference type="InterPro" id="IPR001509">
    <property type="entry name" value="Epimerase_deHydtase"/>
</dbReference>
<evidence type="ECO:0000259" key="1">
    <source>
        <dbReference type="Pfam" id="PF01370"/>
    </source>
</evidence>
<dbReference type="PANTHER" id="PTHR48079">
    <property type="entry name" value="PROTEIN YEEZ"/>
    <property type="match status" value="1"/>
</dbReference>
<protein>
    <submittedName>
        <fullName evidence="2">Unannotated protein</fullName>
    </submittedName>
</protein>
<dbReference type="InterPro" id="IPR036291">
    <property type="entry name" value="NAD(P)-bd_dom_sf"/>
</dbReference>
<proteinExistence type="predicted"/>
<dbReference type="GO" id="GO:0005737">
    <property type="term" value="C:cytoplasm"/>
    <property type="evidence" value="ECO:0007669"/>
    <property type="project" value="TreeGrafter"/>
</dbReference>
<dbReference type="AlphaFoldDB" id="A0A6J6Y1Z6"/>
<feature type="domain" description="NAD-dependent epimerase/dehydratase" evidence="1">
    <location>
        <begin position="3"/>
        <end position="212"/>
    </location>
</feature>
<gene>
    <name evidence="2" type="ORF">UFOPK2969_01559</name>
</gene>
<reference evidence="2" key="1">
    <citation type="submission" date="2020-05" db="EMBL/GenBank/DDBJ databases">
        <authorList>
            <person name="Chiriac C."/>
            <person name="Salcher M."/>
            <person name="Ghai R."/>
            <person name="Kavagutti S V."/>
        </authorList>
    </citation>
    <scope>NUCLEOTIDE SEQUENCE</scope>
</reference>
<sequence length="330" mass="34802">MKVLVTGGSSLLGRTVANLLVARGDHVVCFQRSASGSNAIDERGDIRDRSAVLHAARDADAVIHLAALVAPKALWNEMLAINVDGTRNALAAATASGRFVHISSPSVAFHNAPSVGSKALAADYDGGDGYTRSKAMAESLVCKETTVPTVVIRPHLVWGPGDTQLIGRIVDRARAGRLALPDGGRALVDTTYVDDAATAIVAALDHCNAGDEATLEPLVVTGGEPRPLRDLVSSILEAAGVTRSPKSISAPLAARIGSVIDRVWPGSEPPLTHFAARQLSVAHWFDQRETRRILGWEPSVGLDEGFRRLRAAFAISGDSRHTQGNMPLEG</sequence>
<accession>A0A6J6Y1Z6</accession>
<dbReference type="GO" id="GO:0004029">
    <property type="term" value="F:aldehyde dehydrogenase (NAD+) activity"/>
    <property type="evidence" value="ECO:0007669"/>
    <property type="project" value="TreeGrafter"/>
</dbReference>
<dbReference type="SUPFAM" id="SSF51735">
    <property type="entry name" value="NAD(P)-binding Rossmann-fold domains"/>
    <property type="match status" value="1"/>
</dbReference>
<dbReference type="InterPro" id="IPR051783">
    <property type="entry name" value="NAD(P)-dependent_oxidoreduct"/>
</dbReference>
<name>A0A6J6Y1Z6_9ZZZZ</name>
<dbReference type="EMBL" id="CAFAAD010000152">
    <property type="protein sequence ID" value="CAB4802659.1"/>
    <property type="molecule type" value="Genomic_DNA"/>
</dbReference>